<evidence type="ECO:0000313" key="1">
    <source>
        <dbReference type="EMBL" id="KAK3243239.1"/>
    </source>
</evidence>
<organism evidence="1 2">
    <name type="scientific">Cymbomonas tetramitiformis</name>
    <dbReference type="NCBI Taxonomy" id="36881"/>
    <lineage>
        <taxon>Eukaryota</taxon>
        <taxon>Viridiplantae</taxon>
        <taxon>Chlorophyta</taxon>
        <taxon>Pyramimonadophyceae</taxon>
        <taxon>Pyramimonadales</taxon>
        <taxon>Pyramimonadaceae</taxon>
        <taxon>Cymbomonas</taxon>
    </lineage>
</organism>
<reference evidence="1 2" key="1">
    <citation type="journal article" date="2015" name="Genome Biol. Evol.">
        <title>Comparative Genomics of a Bacterivorous Green Alga Reveals Evolutionary Causalities and Consequences of Phago-Mixotrophic Mode of Nutrition.</title>
        <authorList>
            <person name="Burns J.A."/>
            <person name="Paasch A."/>
            <person name="Narechania A."/>
            <person name="Kim E."/>
        </authorList>
    </citation>
    <scope>NUCLEOTIDE SEQUENCE [LARGE SCALE GENOMIC DNA]</scope>
    <source>
        <strain evidence="1 2">PLY_AMNH</strain>
    </source>
</reference>
<proteinExistence type="predicted"/>
<dbReference type="Proteomes" id="UP001190700">
    <property type="component" value="Unassembled WGS sequence"/>
</dbReference>
<evidence type="ECO:0000313" key="2">
    <source>
        <dbReference type="Proteomes" id="UP001190700"/>
    </source>
</evidence>
<dbReference type="AlphaFoldDB" id="A0AAE0BWA8"/>
<accession>A0AAE0BWA8</accession>
<name>A0AAE0BWA8_9CHLO</name>
<gene>
    <name evidence="1" type="ORF">CYMTET_47096</name>
</gene>
<dbReference type="EMBL" id="LGRX02033038">
    <property type="protein sequence ID" value="KAK3243239.1"/>
    <property type="molecule type" value="Genomic_DNA"/>
</dbReference>
<protein>
    <submittedName>
        <fullName evidence="1">Uncharacterized protein</fullName>
    </submittedName>
</protein>
<keyword evidence="2" id="KW-1185">Reference proteome</keyword>
<sequence length="175" mass="18349">MGEVSTIFGRGVGVGFGVGCGFGIGWGFGGGPIGFAGLGAGKRCLCQQGVAVVLDSVSGGELGLDSEANMSTLKRPFREASLRTKAGWGKPRTPSALPSRISSRVKNLRHPLQRRRCCVLPGGRRAFVEIAARSRFVACAVSSQAAVITRSSVPRAYSPPEGSSYAEEKFVLVNF</sequence>
<comment type="caution">
    <text evidence="1">The sequence shown here is derived from an EMBL/GenBank/DDBJ whole genome shotgun (WGS) entry which is preliminary data.</text>
</comment>